<dbReference type="RefSeq" id="WP_120741822.1">
    <property type="nucleotide sequence ID" value="NZ_CP032568.1"/>
</dbReference>
<evidence type="ECO:0000313" key="2">
    <source>
        <dbReference type="EMBL" id="AYF77396.1"/>
    </source>
</evidence>
<dbReference type="InterPro" id="IPR014729">
    <property type="entry name" value="Rossmann-like_a/b/a_fold"/>
</dbReference>
<dbReference type="Pfam" id="PF02698">
    <property type="entry name" value="DUF218"/>
    <property type="match status" value="1"/>
</dbReference>
<dbReference type="OrthoDB" id="2216870at2"/>
<sequence>MPTTTLPAEYRSDVETLWGYNQMHHEPRPVDVSIGLGGHDFGVATYTADLYRAGTFPLIVFTGANAPTTVDRFPRGEAVQFRERAIELGVPADAILVEPNATNTGDNIDFTRTLLSERGYLDSIKAVMLISRPYQQRRSYAICRKRWPEVDVVCGSLPLALDDYVAGIGGLGQSGLTRGAGYGLIRALPASDRGVGAGQDRMKASRSALMVAASVVGMPCGKPG</sequence>
<feature type="domain" description="DUF218" evidence="1">
    <location>
        <begin position="43"/>
        <end position="146"/>
    </location>
</feature>
<protein>
    <submittedName>
        <fullName evidence="2">YdcF family protein</fullName>
    </submittedName>
</protein>
<dbReference type="PANTHER" id="PTHR30336">
    <property type="entry name" value="INNER MEMBRANE PROTEIN, PROBABLE PERMEASE"/>
    <property type="match status" value="1"/>
</dbReference>
<accession>A0A386ZIS6</accession>
<dbReference type="GO" id="GO:0005886">
    <property type="term" value="C:plasma membrane"/>
    <property type="evidence" value="ECO:0007669"/>
    <property type="project" value="TreeGrafter"/>
</dbReference>
<name>A0A386ZIS6_9NOCA</name>
<reference evidence="2 3" key="1">
    <citation type="submission" date="2018-09" db="EMBL/GenBank/DDBJ databases">
        <title>Nocardia yunnanensis sp. nov., an actinomycete isolated from a soil sample.</title>
        <authorList>
            <person name="Zhang J."/>
        </authorList>
    </citation>
    <scope>NUCLEOTIDE SEQUENCE [LARGE SCALE GENOMIC DNA]</scope>
    <source>
        <strain evidence="2 3">CFHS0054</strain>
    </source>
</reference>
<dbReference type="KEGG" id="nyu:D7D52_30280"/>
<gene>
    <name evidence="2" type="ORF">D7D52_30280</name>
</gene>
<dbReference type="EMBL" id="CP032568">
    <property type="protein sequence ID" value="AYF77396.1"/>
    <property type="molecule type" value="Genomic_DNA"/>
</dbReference>
<dbReference type="PANTHER" id="PTHR30336:SF20">
    <property type="entry name" value="DUF218 DOMAIN-CONTAINING PROTEIN"/>
    <property type="match status" value="1"/>
</dbReference>
<evidence type="ECO:0000313" key="3">
    <source>
        <dbReference type="Proteomes" id="UP000267164"/>
    </source>
</evidence>
<organism evidence="2 3">
    <name type="scientific">Nocardia yunnanensis</name>
    <dbReference type="NCBI Taxonomy" id="2382165"/>
    <lineage>
        <taxon>Bacteria</taxon>
        <taxon>Bacillati</taxon>
        <taxon>Actinomycetota</taxon>
        <taxon>Actinomycetes</taxon>
        <taxon>Mycobacteriales</taxon>
        <taxon>Nocardiaceae</taxon>
        <taxon>Nocardia</taxon>
    </lineage>
</organism>
<dbReference type="InterPro" id="IPR003848">
    <property type="entry name" value="DUF218"/>
</dbReference>
<dbReference type="Gene3D" id="3.40.50.620">
    <property type="entry name" value="HUPs"/>
    <property type="match status" value="1"/>
</dbReference>
<dbReference type="InterPro" id="IPR051599">
    <property type="entry name" value="Cell_Envelope_Assoc"/>
</dbReference>
<evidence type="ECO:0000259" key="1">
    <source>
        <dbReference type="Pfam" id="PF02698"/>
    </source>
</evidence>
<keyword evidence="3" id="KW-1185">Reference proteome</keyword>
<dbReference type="AlphaFoldDB" id="A0A386ZIS6"/>
<proteinExistence type="predicted"/>
<dbReference type="Proteomes" id="UP000267164">
    <property type="component" value="Chromosome"/>
</dbReference>
<dbReference type="CDD" id="cd06259">
    <property type="entry name" value="YdcF-like"/>
    <property type="match status" value="1"/>
</dbReference>